<dbReference type="Pfam" id="PF13857">
    <property type="entry name" value="Ank_5"/>
    <property type="match status" value="1"/>
</dbReference>
<dbReference type="Proteomes" id="UP000515121">
    <property type="component" value="Unplaced"/>
</dbReference>
<dbReference type="AlphaFoldDB" id="A0A6P6A8M8"/>
<dbReference type="PANTHER" id="PTHR24128:SF46">
    <property type="entry name" value="ALPHA-LATROTOXIN-LHE1A-LIKE ISOFORM X1"/>
    <property type="match status" value="1"/>
</dbReference>
<protein>
    <submittedName>
        <fullName evidence="4">Ankyrin repeat-containing protein BDA1-like</fullName>
    </submittedName>
</protein>
<sequence>MAEIHERLRGAAQAGNIDELYALIREDANVLEDIDQKPFFDTPLHIAAAAGHADFAIEIMNLKPSLALKLNPDGFSPIHLALQNGQKETILDLLGIDKDLLRVKGKGGKTPLHYVVGEAVDRHLLITFLLCCPECIRDVTNQNETALHIAAQNNLWEVFEVLVGWLRRIDNKDGKLWEKEVLNWKNKEGETVFHIAVSKNQPKMAKLLLESGIDKNAKNWGGLTAMDILQGQSQFRKSETFEILDYAGCVKASSIPINSTFDKFLRSKISFSEKSNLVMSRMRKNISNSTRNALLVVLVLILTATYQSAVNPPYDLGQAYLKQNNVFPAAIGVANDQPVDFGAPFPFDTPNNQPGNPFDTTNNQQGDSGTDLNDLIGFKLEPLAVSFSIFNAVDFLVTLLVTLFILPWVPYGQLLHVLLLLVFIFFVASMGLSLTLTTSNIGIGVFGVFVVVTIIIGIFIVNNKVRSKEFYRECMKEFGDRVRIRKHNDINKK</sequence>
<dbReference type="PROSITE" id="PS50088">
    <property type="entry name" value="ANK_REPEAT"/>
    <property type="match status" value="2"/>
</dbReference>
<feature type="repeat" description="ANK" evidence="1">
    <location>
        <begin position="188"/>
        <end position="220"/>
    </location>
</feature>
<feature type="transmembrane region" description="Helical" evidence="2">
    <location>
        <begin position="414"/>
        <end position="435"/>
    </location>
</feature>
<dbReference type="PANTHER" id="PTHR24128">
    <property type="entry name" value="HOMEOBOX PROTEIN WARIAI"/>
    <property type="match status" value="1"/>
</dbReference>
<evidence type="ECO:0000313" key="4">
    <source>
        <dbReference type="RefSeq" id="XP_022761157.1"/>
    </source>
</evidence>
<dbReference type="RefSeq" id="XP_022761157.1">
    <property type="nucleotide sequence ID" value="XM_022905422.1"/>
</dbReference>
<dbReference type="OrthoDB" id="996489at2759"/>
<keyword evidence="2" id="KW-1133">Transmembrane helix</keyword>
<gene>
    <name evidence="4" type="primary">LOC111307412</name>
</gene>
<organism evidence="3 4">
    <name type="scientific">Durio zibethinus</name>
    <name type="common">Durian</name>
    <dbReference type="NCBI Taxonomy" id="66656"/>
    <lineage>
        <taxon>Eukaryota</taxon>
        <taxon>Viridiplantae</taxon>
        <taxon>Streptophyta</taxon>
        <taxon>Embryophyta</taxon>
        <taxon>Tracheophyta</taxon>
        <taxon>Spermatophyta</taxon>
        <taxon>Magnoliopsida</taxon>
        <taxon>eudicotyledons</taxon>
        <taxon>Gunneridae</taxon>
        <taxon>Pentapetalae</taxon>
        <taxon>rosids</taxon>
        <taxon>malvids</taxon>
        <taxon>Malvales</taxon>
        <taxon>Malvaceae</taxon>
        <taxon>Helicteroideae</taxon>
        <taxon>Durio</taxon>
    </lineage>
</organism>
<reference evidence="4" key="1">
    <citation type="submission" date="2025-08" db="UniProtKB">
        <authorList>
            <consortium name="RefSeq"/>
        </authorList>
    </citation>
    <scope>IDENTIFICATION</scope>
    <source>
        <tissue evidence="4">Fruit stalk</tissue>
    </source>
</reference>
<dbReference type="Gene3D" id="1.25.40.20">
    <property type="entry name" value="Ankyrin repeat-containing domain"/>
    <property type="match status" value="1"/>
</dbReference>
<dbReference type="SUPFAM" id="SSF48403">
    <property type="entry name" value="Ankyrin repeat"/>
    <property type="match status" value="1"/>
</dbReference>
<dbReference type="PROSITE" id="PS50297">
    <property type="entry name" value="ANK_REP_REGION"/>
    <property type="match status" value="2"/>
</dbReference>
<keyword evidence="2" id="KW-0472">Membrane</keyword>
<dbReference type="InterPro" id="IPR002110">
    <property type="entry name" value="Ankyrin_rpt"/>
</dbReference>
<evidence type="ECO:0000313" key="3">
    <source>
        <dbReference type="Proteomes" id="UP000515121"/>
    </source>
</evidence>
<feature type="transmembrane region" description="Helical" evidence="2">
    <location>
        <begin position="383"/>
        <end position="407"/>
    </location>
</feature>
<dbReference type="GeneID" id="111307412"/>
<name>A0A6P6A8M8_DURZI</name>
<dbReference type="PRINTS" id="PR01415">
    <property type="entry name" value="ANKYRIN"/>
</dbReference>
<feature type="repeat" description="ANK" evidence="1">
    <location>
        <begin position="73"/>
        <end position="94"/>
    </location>
</feature>
<evidence type="ECO:0000256" key="1">
    <source>
        <dbReference type="PROSITE-ProRule" id="PRU00023"/>
    </source>
</evidence>
<accession>A0A6P6A8M8</accession>
<feature type="transmembrane region" description="Helical" evidence="2">
    <location>
        <begin position="292"/>
        <end position="310"/>
    </location>
</feature>
<keyword evidence="2" id="KW-0812">Transmembrane</keyword>
<dbReference type="InterPro" id="IPR036770">
    <property type="entry name" value="Ankyrin_rpt-contain_sf"/>
</dbReference>
<dbReference type="KEGG" id="dzi:111307412"/>
<dbReference type="SMART" id="SM00248">
    <property type="entry name" value="ANK"/>
    <property type="match status" value="5"/>
</dbReference>
<keyword evidence="1" id="KW-0040">ANK repeat</keyword>
<proteinExistence type="predicted"/>
<dbReference type="Pfam" id="PF12796">
    <property type="entry name" value="Ank_2"/>
    <property type="match status" value="1"/>
</dbReference>
<feature type="transmembrane region" description="Helical" evidence="2">
    <location>
        <begin position="441"/>
        <end position="462"/>
    </location>
</feature>
<keyword evidence="3" id="KW-1185">Reference proteome</keyword>
<evidence type="ECO:0000256" key="2">
    <source>
        <dbReference type="SAM" id="Phobius"/>
    </source>
</evidence>